<keyword evidence="3" id="KW-1185">Reference proteome</keyword>
<dbReference type="STRING" id="431595.K3WII7"/>
<dbReference type="VEuPathDB" id="FungiDB:PYU1_G004768"/>
<organism evidence="2 3">
    <name type="scientific">Globisporangium ultimum (strain ATCC 200006 / CBS 805.95 / DAOM BR144)</name>
    <name type="common">Pythium ultimum</name>
    <dbReference type="NCBI Taxonomy" id="431595"/>
    <lineage>
        <taxon>Eukaryota</taxon>
        <taxon>Sar</taxon>
        <taxon>Stramenopiles</taxon>
        <taxon>Oomycota</taxon>
        <taxon>Peronosporomycetes</taxon>
        <taxon>Pythiales</taxon>
        <taxon>Pythiaceae</taxon>
        <taxon>Globisporangium</taxon>
    </lineage>
</organism>
<reference evidence="2" key="3">
    <citation type="submission" date="2015-02" db="UniProtKB">
        <authorList>
            <consortium name="EnsemblProtists"/>
        </authorList>
    </citation>
    <scope>IDENTIFICATION</scope>
    <source>
        <strain evidence="2">DAOM BR144</strain>
    </source>
</reference>
<accession>K3WII7</accession>
<name>K3WII7_GLOUD</name>
<reference evidence="3" key="2">
    <citation type="submission" date="2010-04" db="EMBL/GenBank/DDBJ databases">
        <authorList>
            <person name="Buell R."/>
            <person name="Hamilton J."/>
            <person name="Hostetler J."/>
        </authorList>
    </citation>
    <scope>NUCLEOTIDE SEQUENCE [LARGE SCALE GENOMIC DNA]</scope>
    <source>
        <strain evidence="3">DAOM:BR144</strain>
    </source>
</reference>
<dbReference type="HOGENOM" id="CLU_640127_0_0_1"/>
<evidence type="ECO:0000256" key="1">
    <source>
        <dbReference type="SAM" id="MobiDB-lite"/>
    </source>
</evidence>
<dbReference type="eggNOG" id="ENOG502QTYB">
    <property type="taxonomic scope" value="Eukaryota"/>
</dbReference>
<protein>
    <recommendedName>
        <fullName evidence="4">START domain-containing protein</fullName>
    </recommendedName>
</protein>
<dbReference type="SUPFAM" id="SSF55961">
    <property type="entry name" value="Bet v1-like"/>
    <property type="match status" value="1"/>
</dbReference>
<evidence type="ECO:0008006" key="4">
    <source>
        <dbReference type="Google" id="ProtNLM"/>
    </source>
</evidence>
<reference evidence="3" key="1">
    <citation type="journal article" date="2010" name="Genome Biol.">
        <title>Genome sequence of the necrotrophic plant pathogen Pythium ultimum reveals original pathogenicity mechanisms and effector repertoire.</title>
        <authorList>
            <person name="Levesque C.A."/>
            <person name="Brouwer H."/>
            <person name="Cano L."/>
            <person name="Hamilton J.P."/>
            <person name="Holt C."/>
            <person name="Huitema E."/>
            <person name="Raffaele S."/>
            <person name="Robideau G.P."/>
            <person name="Thines M."/>
            <person name="Win J."/>
            <person name="Zerillo M.M."/>
            <person name="Beakes G.W."/>
            <person name="Boore J.L."/>
            <person name="Busam D."/>
            <person name="Dumas B."/>
            <person name="Ferriera S."/>
            <person name="Fuerstenberg S.I."/>
            <person name="Gachon C.M."/>
            <person name="Gaulin E."/>
            <person name="Govers F."/>
            <person name="Grenville-Briggs L."/>
            <person name="Horner N."/>
            <person name="Hostetler J."/>
            <person name="Jiang R.H."/>
            <person name="Johnson J."/>
            <person name="Krajaejun T."/>
            <person name="Lin H."/>
            <person name="Meijer H.J."/>
            <person name="Moore B."/>
            <person name="Morris P."/>
            <person name="Phuntmart V."/>
            <person name="Puiu D."/>
            <person name="Shetty J."/>
            <person name="Stajich J.E."/>
            <person name="Tripathy S."/>
            <person name="Wawra S."/>
            <person name="van West P."/>
            <person name="Whitty B.R."/>
            <person name="Coutinho P.M."/>
            <person name="Henrissat B."/>
            <person name="Martin F."/>
            <person name="Thomas P.D."/>
            <person name="Tyler B.M."/>
            <person name="De Vries R.P."/>
            <person name="Kamoun S."/>
            <person name="Yandell M."/>
            <person name="Tisserat N."/>
            <person name="Buell C.R."/>
        </authorList>
    </citation>
    <scope>NUCLEOTIDE SEQUENCE</scope>
    <source>
        <strain evidence="3">DAOM:BR144</strain>
    </source>
</reference>
<dbReference type="InParanoid" id="K3WII7"/>
<evidence type="ECO:0000313" key="3">
    <source>
        <dbReference type="Proteomes" id="UP000019132"/>
    </source>
</evidence>
<dbReference type="EnsemblProtists" id="PYU1_T004779">
    <property type="protein sequence ID" value="PYU1_T004779"/>
    <property type="gene ID" value="PYU1_G004768"/>
</dbReference>
<dbReference type="AlphaFoldDB" id="K3WII7"/>
<dbReference type="InterPro" id="IPR023393">
    <property type="entry name" value="START-like_dom_sf"/>
</dbReference>
<dbReference type="EMBL" id="GL376631">
    <property type="status" value="NOT_ANNOTATED_CDS"/>
    <property type="molecule type" value="Genomic_DNA"/>
</dbReference>
<dbReference type="Proteomes" id="UP000019132">
    <property type="component" value="Unassembled WGS sequence"/>
</dbReference>
<evidence type="ECO:0000313" key="2">
    <source>
        <dbReference type="EnsemblProtists" id="PYU1_T004779"/>
    </source>
</evidence>
<dbReference type="Gene3D" id="3.30.530.20">
    <property type="match status" value="1"/>
</dbReference>
<feature type="region of interest" description="Disordered" evidence="1">
    <location>
        <begin position="62"/>
        <end position="97"/>
    </location>
</feature>
<feature type="region of interest" description="Disordered" evidence="1">
    <location>
        <begin position="37"/>
        <end position="56"/>
    </location>
</feature>
<dbReference type="OMA" id="DETTTNW"/>
<sequence length="429" mass="48261">MDRFKLDDMEDEFDTVEPMRPSSFDMSFTLSDSRVAATAAENDEDEDADYADDETTTNWKAASKTMLNEQGPGNNANSEERKSPAPQIRKKLSSASDHRAAHLEFTSSTHNSSKNSSATTAQKLEEKAQETISIASLCGKIPWRLVKRNQDVHIYRPATLPEEESSKLYFRISCEVKANLNTILEYLTPNDTKSYFDIESQVFPGLLHASVVKRMELPDNCVQQPPHDHSMKDTASSFEDDAAENFPRLQVKWHASRFAGRFVKPVDFFFVEYANVETMADGRKRGYGYVRSVESFKGDELATRLNNDDVAIPQSVSKCKRAVINKGIYLVSPSADSSGTYEVTFMMVIDFKQQFPSTVGAKIINNFAGRLMGIRELLFNTLFQPVSLVSKEEWKPARSNNRKWVVQPEGNPETTVHAVLSASAKLFNE</sequence>
<feature type="compositionally biased region" description="Polar residues" evidence="1">
    <location>
        <begin position="65"/>
        <end position="77"/>
    </location>
</feature>
<proteinExistence type="predicted"/>
<feature type="compositionally biased region" description="Acidic residues" evidence="1">
    <location>
        <begin position="41"/>
        <end position="55"/>
    </location>
</feature>